<name>A0A7X2S4A0_9BACI</name>
<dbReference type="Gene3D" id="1.10.3750.10">
    <property type="entry name" value="YhaI-like"/>
    <property type="match status" value="1"/>
</dbReference>
<evidence type="ECO:0000313" key="2">
    <source>
        <dbReference type="Proteomes" id="UP000434639"/>
    </source>
</evidence>
<dbReference type="InterPro" id="IPR015058">
    <property type="entry name" value="DUF1878"/>
</dbReference>
<dbReference type="SUPFAM" id="SSF109915">
    <property type="entry name" value="Hypothetical protein YhaI"/>
    <property type="match status" value="1"/>
</dbReference>
<dbReference type="RefSeq" id="WP_155111892.1">
    <property type="nucleotide sequence ID" value="NZ_WMIB01000005.1"/>
</dbReference>
<dbReference type="Pfam" id="PF08963">
    <property type="entry name" value="DUF1878"/>
    <property type="match status" value="1"/>
</dbReference>
<comment type="caution">
    <text evidence="1">The sequence shown here is derived from an EMBL/GenBank/DDBJ whole genome shotgun (WGS) entry which is preliminary data.</text>
</comment>
<accession>A0A7X2S4A0</accession>
<dbReference type="InterPro" id="IPR035945">
    <property type="entry name" value="YhaI-like_sf"/>
</dbReference>
<gene>
    <name evidence="1" type="ORF">GKZ89_08080</name>
</gene>
<proteinExistence type="predicted"/>
<organism evidence="1 2">
    <name type="scientific">Metabacillus mangrovi</name>
    <dbReference type="NCBI Taxonomy" id="1491830"/>
    <lineage>
        <taxon>Bacteria</taxon>
        <taxon>Bacillati</taxon>
        <taxon>Bacillota</taxon>
        <taxon>Bacilli</taxon>
        <taxon>Bacillales</taxon>
        <taxon>Bacillaceae</taxon>
        <taxon>Metabacillus</taxon>
    </lineage>
</organism>
<dbReference type="Proteomes" id="UP000434639">
    <property type="component" value="Unassembled WGS sequence"/>
</dbReference>
<protein>
    <submittedName>
        <fullName evidence="1">DUF1878 family protein</fullName>
    </submittedName>
</protein>
<reference evidence="1 2" key="1">
    <citation type="journal article" date="2017" name="Int. J. Syst. Evol. Microbiol.">
        <title>Bacillus mangrovi sp. nov., isolated from a sediment sample from a mangrove forest.</title>
        <authorList>
            <person name="Gupta V."/>
            <person name="Singh P.K."/>
            <person name="Korpole S."/>
            <person name="Tanuku N.R.S."/>
            <person name="Pinnaka A.K."/>
        </authorList>
    </citation>
    <scope>NUCLEOTIDE SEQUENCE [LARGE SCALE GENOMIC DNA]</scope>
    <source>
        <strain evidence="1 2">KCTC 33872</strain>
    </source>
</reference>
<keyword evidence="2" id="KW-1185">Reference proteome</keyword>
<sequence>MNSFERRLERLEFQVRLMQSALDRNKYPFTYMILQKQLTEAEYLHVLELCSRLDQLLKQQKAQGFVRFEGLLALFIEELNEKLDVKETIQALHGQGMFPELMSDLRSILHSY</sequence>
<dbReference type="AlphaFoldDB" id="A0A7X2S4A0"/>
<evidence type="ECO:0000313" key="1">
    <source>
        <dbReference type="EMBL" id="MTH53372.1"/>
    </source>
</evidence>
<dbReference type="EMBL" id="WMIB01000005">
    <property type="protein sequence ID" value="MTH53372.1"/>
    <property type="molecule type" value="Genomic_DNA"/>
</dbReference>
<dbReference type="OrthoDB" id="2353223at2"/>